<evidence type="ECO:0000256" key="1">
    <source>
        <dbReference type="ARBA" id="ARBA00004123"/>
    </source>
</evidence>
<sequence>MRIPIHYAPSTVKQEAASNYPAPLVRLSPSGELVLVELQGSLEMDGCDPRGGETIGTISFPTGRDDKPVLQISHHRLEGSIVKLRRPLAVLEKQMHPRSPSTRGANNPSATATCESSAWPSSPPVSPPASPPTSLPASPSLSSTASRKRAAPEPCVTPPRRHPPTTLSSSPMPECTASWSDGYADFSSPNSQARQAKPLNTITSYTIVTLVRHKLLFSTRPEPIVNLPA</sequence>
<dbReference type="GO" id="GO:0005634">
    <property type="term" value="C:nucleus"/>
    <property type="evidence" value="ECO:0007669"/>
    <property type="project" value="UniProtKB-SubCell"/>
</dbReference>
<dbReference type="PANTHER" id="PTHR28605">
    <property type="entry name" value="CTF8, CHROMOSOME TRANSMISSION FIDELITY FACTOR 8 HOMOLOG (S. CEREVISIAE)"/>
    <property type="match status" value="1"/>
</dbReference>
<comment type="caution">
    <text evidence="4">The sequence shown here is derived from an EMBL/GenBank/DDBJ whole genome shotgun (WGS) entry which is preliminary data.</text>
</comment>
<dbReference type="Proteomes" id="UP000008837">
    <property type="component" value="Unassembled WGS sequence"/>
</dbReference>
<organism evidence="4 5">
    <name type="scientific">Malassezia globosa (strain ATCC MYA-4612 / CBS 7966)</name>
    <name type="common">Dandruff-associated fungus</name>
    <dbReference type="NCBI Taxonomy" id="425265"/>
    <lineage>
        <taxon>Eukaryota</taxon>
        <taxon>Fungi</taxon>
        <taxon>Dikarya</taxon>
        <taxon>Basidiomycota</taxon>
        <taxon>Ustilaginomycotina</taxon>
        <taxon>Malasseziomycetes</taxon>
        <taxon>Malasseziales</taxon>
        <taxon>Malasseziaceae</taxon>
        <taxon>Malassezia</taxon>
    </lineage>
</organism>
<feature type="region of interest" description="Disordered" evidence="3">
    <location>
        <begin position="92"/>
        <end position="173"/>
    </location>
</feature>
<keyword evidence="5" id="KW-1185">Reference proteome</keyword>
<reference evidence="4 5" key="1">
    <citation type="journal article" date="2007" name="Proc. Natl. Acad. Sci. U.S.A.">
        <title>Dandruff-associated Malassezia genomes reveal convergent and divergent virulence traits shared with plant and human fungal pathogens.</title>
        <authorList>
            <person name="Xu J."/>
            <person name="Saunders C.W."/>
            <person name="Hu P."/>
            <person name="Grant R.A."/>
            <person name="Boekhout T."/>
            <person name="Kuramae E.E."/>
            <person name="Kronstad J.W."/>
            <person name="Deangelis Y.M."/>
            <person name="Reeder N.L."/>
            <person name="Johnstone K.R."/>
            <person name="Leland M."/>
            <person name="Fieno A.M."/>
            <person name="Begley W.M."/>
            <person name="Sun Y."/>
            <person name="Lacey M.P."/>
            <person name="Chaudhary T."/>
            <person name="Keough T."/>
            <person name="Chu L."/>
            <person name="Sears R."/>
            <person name="Yuan B."/>
            <person name="Dawson T.L.Jr."/>
        </authorList>
    </citation>
    <scope>NUCLEOTIDE SEQUENCE [LARGE SCALE GENOMIC DNA]</scope>
    <source>
        <strain evidence="5">ATCC MYA-4612 / CBS 7966</strain>
    </source>
</reference>
<feature type="compositionally biased region" description="Pro residues" evidence="3">
    <location>
        <begin position="121"/>
        <end position="134"/>
    </location>
</feature>
<protein>
    <submittedName>
        <fullName evidence="4">Uncharacterized protein</fullName>
    </submittedName>
</protein>
<dbReference type="PANTHER" id="PTHR28605:SF1">
    <property type="entry name" value="CHROMOSOME TRANSMISSION FIDELITY FACTOR 8"/>
    <property type="match status" value="1"/>
</dbReference>
<evidence type="ECO:0000256" key="2">
    <source>
        <dbReference type="ARBA" id="ARBA00023242"/>
    </source>
</evidence>
<gene>
    <name evidence="4" type="ORF">MGL_0109</name>
</gene>
<name>A8PRR2_MALGO</name>
<evidence type="ECO:0000256" key="3">
    <source>
        <dbReference type="SAM" id="MobiDB-lite"/>
    </source>
</evidence>
<dbReference type="VEuPathDB" id="FungiDB:MGL_0109"/>
<comment type="subcellular location">
    <subcellularLocation>
        <location evidence="1">Nucleus</location>
    </subcellularLocation>
</comment>
<feature type="compositionally biased region" description="Polar residues" evidence="3">
    <location>
        <begin position="99"/>
        <end position="115"/>
    </location>
</feature>
<dbReference type="STRING" id="425265.A8PRR2"/>
<keyword evidence="2" id="KW-0539">Nucleus</keyword>
<evidence type="ECO:0000313" key="4">
    <source>
        <dbReference type="EMBL" id="EDP45120.1"/>
    </source>
</evidence>
<proteinExistence type="predicted"/>
<dbReference type="AlphaFoldDB" id="A8PRR2"/>
<accession>A8PRR2</accession>
<dbReference type="GeneID" id="5856640"/>
<dbReference type="RefSeq" id="XP_001732334.1">
    <property type="nucleotide sequence ID" value="XM_001732282.1"/>
</dbReference>
<feature type="compositionally biased region" description="Low complexity" evidence="3">
    <location>
        <begin position="135"/>
        <end position="145"/>
    </location>
</feature>
<dbReference type="EMBL" id="AAYY01000001">
    <property type="protein sequence ID" value="EDP45120.1"/>
    <property type="molecule type" value="Genomic_DNA"/>
</dbReference>
<evidence type="ECO:0000313" key="5">
    <source>
        <dbReference type="Proteomes" id="UP000008837"/>
    </source>
</evidence>
<dbReference type="KEGG" id="mgl:MGL_0109"/>
<dbReference type="OrthoDB" id="121932at2759"/>
<dbReference type="InParanoid" id="A8PRR2"/>
<dbReference type="OMA" id="TCESSAW"/>